<organism evidence="2 3">
    <name type="scientific">Elysia crispata</name>
    <name type="common">lettuce slug</name>
    <dbReference type="NCBI Taxonomy" id="231223"/>
    <lineage>
        <taxon>Eukaryota</taxon>
        <taxon>Metazoa</taxon>
        <taxon>Spiralia</taxon>
        <taxon>Lophotrochozoa</taxon>
        <taxon>Mollusca</taxon>
        <taxon>Gastropoda</taxon>
        <taxon>Heterobranchia</taxon>
        <taxon>Euthyneura</taxon>
        <taxon>Panpulmonata</taxon>
        <taxon>Sacoglossa</taxon>
        <taxon>Placobranchoidea</taxon>
        <taxon>Plakobranchidae</taxon>
        <taxon>Elysia</taxon>
    </lineage>
</organism>
<evidence type="ECO:0000313" key="2">
    <source>
        <dbReference type="EMBL" id="KAK3777630.1"/>
    </source>
</evidence>
<gene>
    <name evidence="2" type="ORF">RRG08_021746</name>
</gene>
<evidence type="ECO:0000313" key="3">
    <source>
        <dbReference type="Proteomes" id="UP001283361"/>
    </source>
</evidence>
<evidence type="ECO:0000256" key="1">
    <source>
        <dbReference type="SAM" id="MobiDB-lite"/>
    </source>
</evidence>
<feature type="compositionally biased region" description="Polar residues" evidence="1">
    <location>
        <begin position="200"/>
        <end position="226"/>
    </location>
</feature>
<comment type="caution">
    <text evidence="2">The sequence shown here is derived from an EMBL/GenBank/DDBJ whole genome shotgun (WGS) entry which is preliminary data.</text>
</comment>
<sequence length="243" mass="27595">MIRIIHCQKRKNFTSNCHRLHALVKLEQSELKMKAMMSRLLYQQEMNQLIAQTMLMVIPRRPLLQRKQKENHNPQGCILQVMMGQLQEKYLRVNHLQKERSEVPESKNVEESESNEDTEGNGKGENDNEPVLADPESNDTVKENQNEGEIALQSNDKFNDDNVDDDNDNKDTELENGGGNGKGNLNEEEKESSEEPAKTDTVNDQQMENPSERINSNDGNTANGTDNAAEIDNRNDDSGQTNQ</sequence>
<accession>A0AAE1DPL9</accession>
<feature type="compositionally biased region" description="Basic and acidic residues" evidence="1">
    <location>
        <begin position="98"/>
        <end position="110"/>
    </location>
</feature>
<reference evidence="2" key="1">
    <citation type="journal article" date="2023" name="G3 (Bethesda)">
        <title>A reference genome for the long-term kleptoplast-retaining sea slug Elysia crispata morphotype clarki.</title>
        <authorList>
            <person name="Eastman K.E."/>
            <person name="Pendleton A.L."/>
            <person name="Shaikh M.A."/>
            <person name="Suttiyut T."/>
            <person name="Ogas R."/>
            <person name="Tomko P."/>
            <person name="Gavelis G."/>
            <person name="Widhalm J.R."/>
            <person name="Wisecaver J.H."/>
        </authorList>
    </citation>
    <scope>NUCLEOTIDE SEQUENCE</scope>
    <source>
        <strain evidence="2">ECLA1</strain>
    </source>
</reference>
<feature type="region of interest" description="Disordered" evidence="1">
    <location>
        <begin position="98"/>
        <end position="243"/>
    </location>
</feature>
<dbReference type="AlphaFoldDB" id="A0AAE1DPL9"/>
<protein>
    <submittedName>
        <fullName evidence="2">Uncharacterized protein</fullName>
    </submittedName>
</protein>
<proteinExistence type="predicted"/>
<keyword evidence="3" id="KW-1185">Reference proteome</keyword>
<name>A0AAE1DPL9_9GAST</name>
<dbReference type="EMBL" id="JAWDGP010003066">
    <property type="protein sequence ID" value="KAK3777630.1"/>
    <property type="molecule type" value="Genomic_DNA"/>
</dbReference>
<dbReference type="Proteomes" id="UP001283361">
    <property type="component" value="Unassembled WGS sequence"/>
</dbReference>